<keyword evidence="1" id="KW-0436">Ligase</keyword>
<dbReference type="Proteomes" id="UP001140234">
    <property type="component" value="Unassembled WGS sequence"/>
</dbReference>
<sequence length="549" mass="59123">MVFEPLLPPIDVPVANVAEYVLGECCRRADPDHAVLVDSASGEALAVEQLVALVRRFARGVRASGIRPGEAVCVFAANSIYYPFVAYGIVAAGAVCAPANPMYTPRELAHQLSDMGCRAIVVGDGLQDTVDEAQRLAGITLDRVWAMDETKSRCERSVFLVADAAASDADGGDGRIALDSEPPAPTATAYMCCSSGTTGRPKCVVLTHRNMIANAMQINAVKTLDLPTATGRKRETFLGLAPFCHAYGLSYVLHSAVMLGGRVVVMRRYSLEALLAAVEQHRITYAYLVPPIVNALSKDPLVDSRDLSSMHTVLSGGAALSPTLITTTEQRLPGLRVIQGYGMTEMSPAMTMLSTSHRRPASIGILMPGCLAKVIDNDGAELGPNAPGELCFRGPNVTPGYLGNEAATRETIGADGFLHTGDIGYVDDDGFFYVTDRKKEIIKFKGFQVAPAELEALLAEHPDIDDAAVMPIYDRNQATEVPHAYFVLKPPFAYDRERGQRVVDWLHTQVAPFKRLRGGFTIVDRIPRSPAGKIIRRALRDNAVRASAA</sequence>
<accession>A0ACC1K996</accession>
<name>A0ACC1K996_9FUNG</name>
<dbReference type="EMBL" id="JANBUJ010000001">
    <property type="protein sequence ID" value="KAJ2775904.1"/>
    <property type="molecule type" value="Genomic_DNA"/>
</dbReference>
<protein>
    <submittedName>
        <fullName evidence="1">4-coumarate--CoA ligase</fullName>
    </submittedName>
</protein>
<evidence type="ECO:0000313" key="1">
    <source>
        <dbReference type="EMBL" id="KAJ2775904.1"/>
    </source>
</evidence>
<organism evidence="1 2">
    <name type="scientific">Coemansia nantahalensis</name>
    <dbReference type="NCBI Taxonomy" id="2789366"/>
    <lineage>
        <taxon>Eukaryota</taxon>
        <taxon>Fungi</taxon>
        <taxon>Fungi incertae sedis</taxon>
        <taxon>Zoopagomycota</taxon>
        <taxon>Kickxellomycotina</taxon>
        <taxon>Kickxellomycetes</taxon>
        <taxon>Kickxellales</taxon>
        <taxon>Kickxellaceae</taxon>
        <taxon>Coemansia</taxon>
    </lineage>
</organism>
<keyword evidence="2" id="KW-1185">Reference proteome</keyword>
<comment type="caution">
    <text evidence="1">The sequence shown here is derived from an EMBL/GenBank/DDBJ whole genome shotgun (WGS) entry which is preliminary data.</text>
</comment>
<evidence type="ECO:0000313" key="2">
    <source>
        <dbReference type="Proteomes" id="UP001140234"/>
    </source>
</evidence>
<proteinExistence type="predicted"/>
<reference evidence="1" key="1">
    <citation type="submission" date="2022-07" db="EMBL/GenBank/DDBJ databases">
        <title>Phylogenomic reconstructions and comparative analyses of Kickxellomycotina fungi.</title>
        <authorList>
            <person name="Reynolds N.K."/>
            <person name="Stajich J.E."/>
            <person name="Barry K."/>
            <person name="Grigoriev I.V."/>
            <person name="Crous P."/>
            <person name="Smith M.E."/>
        </authorList>
    </citation>
    <scope>NUCLEOTIDE SEQUENCE</scope>
    <source>
        <strain evidence="1">CBS 109366</strain>
    </source>
</reference>
<gene>
    <name evidence="1" type="primary">4CL_1</name>
    <name evidence="1" type="ORF">IWQ57_000061</name>
</gene>